<evidence type="ECO:0000313" key="7">
    <source>
        <dbReference type="EMBL" id="KAG0288006.1"/>
    </source>
</evidence>
<evidence type="ECO:0000313" key="8">
    <source>
        <dbReference type="Proteomes" id="UP000823405"/>
    </source>
</evidence>
<feature type="transmembrane region" description="Helical" evidence="6">
    <location>
        <begin position="80"/>
        <end position="98"/>
    </location>
</feature>
<feature type="region of interest" description="Disordered" evidence="5">
    <location>
        <begin position="457"/>
        <end position="486"/>
    </location>
</feature>
<feature type="compositionally biased region" description="Low complexity" evidence="5">
    <location>
        <begin position="457"/>
        <end position="467"/>
    </location>
</feature>
<dbReference type="InterPro" id="IPR036259">
    <property type="entry name" value="MFS_trans_sf"/>
</dbReference>
<comment type="caution">
    <text evidence="7">The sequence shown here is derived from an EMBL/GenBank/DDBJ whole genome shotgun (WGS) entry which is preliminary data.</text>
</comment>
<dbReference type="AlphaFoldDB" id="A0A9P6QQD0"/>
<feature type="compositionally biased region" description="Basic and acidic residues" evidence="5">
    <location>
        <begin position="470"/>
        <end position="485"/>
    </location>
</feature>
<dbReference type="Gene3D" id="1.20.1250.20">
    <property type="entry name" value="MFS general substrate transporter like domains"/>
    <property type="match status" value="2"/>
</dbReference>
<accession>A0A9P6QQD0</accession>
<dbReference type="PANTHER" id="PTHR23507">
    <property type="entry name" value="ZGC:174356"/>
    <property type="match status" value="1"/>
</dbReference>
<feature type="transmembrane region" description="Helical" evidence="6">
    <location>
        <begin position="676"/>
        <end position="695"/>
    </location>
</feature>
<evidence type="ECO:0000256" key="4">
    <source>
        <dbReference type="ARBA" id="ARBA00023136"/>
    </source>
</evidence>
<feature type="transmembrane region" description="Helical" evidence="6">
    <location>
        <begin position="189"/>
        <end position="212"/>
    </location>
</feature>
<feature type="compositionally biased region" description="Low complexity" evidence="5">
    <location>
        <begin position="30"/>
        <end position="43"/>
    </location>
</feature>
<evidence type="ECO:0000256" key="1">
    <source>
        <dbReference type="ARBA" id="ARBA00004141"/>
    </source>
</evidence>
<feature type="transmembrane region" description="Helical" evidence="6">
    <location>
        <begin position="417"/>
        <end position="435"/>
    </location>
</feature>
<dbReference type="OrthoDB" id="3026777at2759"/>
<evidence type="ECO:0008006" key="9">
    <source>
        <dbReference type="Google" id="ProtNLM"/>
    </source>
</evidence>
<keyword evidence="8" id="KW-1185">Reference proteome</keyword>
<comment type="subcellular location">
    <subcellularLocation>
        <location evidence="1">Membrane</location>
        <topology evidence="1">Multi-pass membrane protein</topology>
    </subcellularLocation>
</comment>
<feature type="transmembrane region" description="Helical" evidence="6">
    <location>
        <begin position="373"/>
        <end position="397"/>
    </location>
</feature>
<dbReference type="InterPro" id="IPR011701">
    <property type="entry name" value="MFS"/>
</dbReference>
<feature type="transmembrane region" description="Helical" evidence="6">
    <location>
        <begin position="612"/>
        <end position="631"/>
    </location>
</feature>
<feature type="transmembrane region" description="Helical" evidence="6">
    <location>
        <begin position="284"/>
        <end position="307"/>
    </location>
</feature>
<feature type="compositionally biased region" description="Polar residues" evidence="5">
    <location>
        <begin position="1"/>
        <end position="12"/>
    </location>
</feature>
<name>A0A9P6QQD0_9FUNG</name>
<feature type="transmembrane region" description="Helical" evidence="6">
    <location>
        <begin position="256"/>
        <end position="278"/>
    </location>
</feature>
<organism evidence="7 8">
    <name type="scientific">Linnemannia gamsii</name>
    <dbReference type="NCBI Taxonomy" id="64522"/>
    <lineage>
        <taxon>Eukaryota</taxon>
        <taxon>Fungi</taxon>
        <taxon>Fungi incertae sedis</taxon>
        <taxon>Mucoromycota</taxon>
        <taxon>Mortierellomycotina</taxon>
        <taxon>Mortierellomycetes</taxon>
        <taxon>Mortierellales</taxon>
        <taxon>Mortierellaceae</taxon>
        <taxon>Linnemannia</taxon>
    </lineage>
</organism>
<dbReference type="PANTHER" id="PTHR23507:SF1">
    <property type="entry name" value="FI18259P1-RELATED"/>
    <property type="match status" value="1"/>
</dbReference>
<dbReference type="GO" id="GO:0016020">
    <property type="term" value="C:membrane"/>
    <property type="evidence" value="ECO:0007669"/>
    <property type="project" value="UniProtKB-SubCell"/>
</dbReference>
<evidence type="ECO:0000256" key="2">
    <source>
        <dbReference type="ARBA" id="ARBA00022692"/>
    </source>
</evidence>
<keyword evidence="2 6" id="KW-0812">Transmembrane</keyword>
<dbReference type="SUPFAM" id="SSF103473">
    <property type="entry name" value="MFS general substrate transporter"/>
    <property type="match status" value="2"/>
</dbReference>
<dbReference type="EMBL" id="JAAAIN010003067">
    <property type="protein sequence ID" value="KAG0288006.1"/>
    <property type="molecule type" value="Genomic_DNA"/>
</dbReference>
<sequence>MNANGRGSNDGQRNPLPQHPSESTISDLANDNNENTPLLNNNNQGSSPSHDDKKKPPVDATALYVKVITEQLPWYKRPSVLWLLPIFGMIWVTSGMLASSQGQFQAALLCREYLNRHTSTISTTLLATASGGRDSLLFAAVKPGEECLLPEIQAFTAKIQALTEVINGLASMFSIAYYTSLSDKYGRKIIMALAFFNTLLVLGSLVLMSIYWDQIGLPLMILSGLVNGLLGGTTLGVTMALAYAADCTEPSQRSLAFSWLHAVVYFGLAVGPFTGGWISRATGTILTVVFIDFAVTSLALVLTVFILPESLPSMQPEHLRRLFATGNDDDAKISSSNSSAATGAQSVESRVPWHSHVVEALRFFKPNGRNTNLVLMAAISFLQMLAYRGTLSVIILYTNRLFDWSEYEDGVMFSLSSISRLVTLLIVLPLLVHFYQKSFAKKQRRLAATEQARSLSYGSQGSTSYQGRNSFDRNQRSPTLHDETIIGRSEVTNSQTVFNPNDPTTAASLQFLGETAFEFRAGDDDVEGENEEQYGGYEGESFLDRRRRQESIDSLVTLTSNQIPARRSPLLNRDQITTTSNSDEQQHSSPTTDAVPLRTNEQKFSDMKFDTWMIRLGFAINSITYIGYALLTNLVEPSQFGAALGALQVVDSIAAVVSPVVISWVYALTVSTMPEFVWYSCAFWTGLCVVLAFLIRQKQFRANMTDA</sequence>
<feature type="region of interest" description="Disordered" evidence="5">
    <location>
        <begin position="1"/>
        <end position="56"/>
    </location>
</feature>
<dbReference type="Pfam" id="PF07690">
    <property type="entry name" value="MFS_1"/>
    <property type="match status" value="1"/>
</dbReference>
<evidence type="ECO:0000256" key="5">
    <source>
        <dbReference type="SAM" id="MobiDB-lite"/>
    </source>
</evidence>
<dbReference type="GO" id="GO:0022857">
    <property type="term" value="F:transmembrane transporter activity"/>
    <property type="evidence" value="ECO:0007669"/>
    <property type="project" value="InterPro"/>
</dbReference>
<keyword evidence="4 6" id="KW-0472">Membrane</keyword>
<keyword evidence="3 6" id="KW-1133">Transmembrane helix</keyword>
<proteinExistence type="predicted"/>
<dbReference type="Proteomes" id="UP000823405">
    <property type="component" value="Unassembled WGS sequence"/>
</dbReference>
<gene>
    <name evidence="7" type="ORF">BGZ97_006931</name>
</gene>
<feature type="compositionally biased region" description="Polar residues" evidence="5">
    <location>
        <begin position="20"/>
        <end position="29"/>
    </location>
</feature>
<protein>
    <recommendedName>
        <fullName evidence="9">MFS general substrate transporter</fullName>
    </recommendedName>
</protein>
<evidence type="ECO:0000256" key="3">
    <source>
        <dbReference type="ARBA" id="ARBA00022989"/>
    </source>
</evidence>
<reference evidence="7" key="1">
    <citation type="journal article" date="2020" name="Fungal Divers.">
        <title>Resolving the Mortierellaceae phylogeny through synthesis of multi-gene phylogenetics and phylogenomics.</title>
        <authorList>
            <person name="Vandepol N."/>
            <person name="Liber J."/>
            <person name="Desiro A."/>
            <person name="Na H."/>
            <person name="Kennedy M."/>
            <person name="Barry K."/>
            <person name="Grigoriev I.V."/>
            <person name="Miller A.N."/>
            <person name="O'Donnell K."/>
            <person name="Stajich J.E."/>
            <person name="Bonito G."/>
        </authorList>
    </citation>
    <scope>NUCLEOTIDE SEQUENCE</scope>
    <source>
        <strain evidence="7">NVP60</strain>
    </source>
</reference>
<evidence type="ECO:0000256" key="6">
    <source>
        <dbReference type="SAM" id="Phobius"/>
    </source>
</evidence>
<feature type="transmembrane region" description="Helical" evidence="6">
    <location>
        <begin position="218"/>
        <end position="244"/>
    </location>
</feature>
<feature type="compositionally biased region" description="Polar residues" evidence="5">
    <location>
        <begin position="578"/>
        <end position="592"/>
    </location>
</feature>
<feature type="region of interest" description="Disordered" evidence="5">
    <location>
        <begin position="578"/>
        <end position="597"/>
    </location>
</feature>